<comment type="caution">
    <text evidence="2">The sequence shown here is derived from an EMBL/GenBank/DDBJ whole genome shotgun (WGS) entry which is preliminary data.</text>
</comment>
<dbReference type="RefSeq" id="WP_245995572.1">
    <property type="nucleotide sequence ID" value="NZ_RKHG01000001.1"/>
</dbReference>
<evidence type="ECO:0000313" key="3">
    <source>
        <dbReference type="Proteomes" id="UP000275749"/>
    </source>
</evidence>
<dbReference type="PANTHER" id="PTHR40078:SF1">
    <property type="entry name" value="INTEGRAL MEMBRANE PROTEIN"/>
    <property type="match status" value="1"/>
</dbReference>
<dbReference type="EMBL" id="RKHG01000001">
    <property type="protein sequence ID" value="ROR54452.1"/>
    <property type="molecule type" value="Genomic_DNA"/>
</dbReference>
<reference evidence="2 3" key="1">
    <citation type="submission" date="2018-11" db="EMBL/GenBank/DDBJ databases">
        <title>Sequencing the genomes of 1000 actinobacteria strains.</title>
        <authorList>
            <person name="Klenk H.-P."/>
        </authorList>
    </citation>
    <scope>NUCLEOTIDE SEQUENCE [LARGE SCALE GENOMIC DNA]</scope>
    <source>
        <strain evidence="2 3">DSM 10546</strain>
    </source>
</reference>
<keyword evidence="1" id="KW-1133">Transmembrane helix</keyword>
<dbReference type="InterPro" id="IPR038750">
    <property type="entry name" value="YczE/YyaS-like"/>
</dbReference>
<keyword evidence="1" id="KW-0812">Transmembrane</keyword>
<organism evidence="2 3">
    <name type="scientific">Luteococcus japonicus</name>
    <dbReference type="NCBI Taxonomy" id="33984"/>
    <lineage>
        <taxon>Bacteria</taxon>
        <taxon>Bacillati</taxon>
        <taxon>Actinomycetota</taxon>
        <taxon>Actinomycetes</taxon>
        <taxon>Propionibacteriales</taxon>
        <taxon>Propionibacteriaceae</taxon>
        <taxon>Luteococcus</taxon>
    </lineage>
</organism>
<feature type="transmembrane region" description="Helical" evidence="1">
    <location>
        <begin position="123"/>
        <end position="147"/>
    </location>
</feature>
<protein>
    <submittedName>
        <fullName evidence="2">Putative membrane protein YczE</fullName>
    </submittedName>
</protein>
<accession>A0A3N1ZWC1</accession>
<evidence type="ECO:0000313" key="2">
    <source>
        <dbReference type="EMBL" id="ROR54452.1"/>
    </source>
</evidence>
<dbReference type="AlphaFoldDB" id="A0A3N1ZWC1"/>
<proteinExistence type="predicted"/>
<dbReference type="PANTHER" id="PTHR40078">
    <property type="entry name" value="INTEGRAL MEMBRANE PROTEIN-RELATED"/>
    <property type="match status" value="1"/>
</dbReference>
<name>A0A3N1ZWC1_9ACTN</name>
<keyword evidence="1" id="KW-0472">Membrane</keyword>
<feature type="transmembrane region" description="Helical" evidence="1">
    <location>
        <begin position="60"/>
        <end position="84"/>
    </location>
</feature>
<sequence>MDAQSPGLLNLSPMQQLRAGRMGRRITQLLVGLVIFGVSIALVLRGGLGMSPWDVLHVGIAIHVPLSIGTVSILVGCLVLLLWIPLKQWPGLGTILNIFVVGIALDATLAVVHEPALQGWVNWLARAGLLVSGIVLNGLAGALYIGSQLGPGPRDGLMTSLTGLTGRPIGLIRGLIEVTVLTLGWLLGGPVGLGTVAYALAIGPLTQLLLPLCLVRLHPERTAP</sequence>
<dbReference type="Pfam" id="PF19700">
    <property type="entry name" value="DUF6198"/>
    <property type="match status" value="1"/>
</dbReference>
<feature type="transmembrane region" description="Helical" evidence="1">
    <location>
        <begin position="91"/>
        <end position="111"/>
    </location>
</feature>
<evidence type="ECO:0000256" key="1">
    <source>
        <dbReference type="SAM" id="Phobius"/>
    </source>
</evidence>
<gene>
    <name evidence="2" type="ORF">EDD41_1661</name>
</gene>
<feature type="transmembrane region" description="Helical" evidence="1">
    <location>
        <begin position="26"/>
        <end position="48"/>
    </location>
</feature>
<dbReference type="Proteomes" id="UP000275749">
    <property type="component" value="Unassembled WGS sequence"/>
</dbReference>